<dbReference type="AlphaFoldDB" id="A0A0V0TCB0"/>
<gene>
    <name evidence="1" type="ORF">T05_9612</name>
</gene>
<proteinExistence type="predicted"/>
<organism evidence="1 2">
    <name type="scientific">Trichinella murrelli</name>
    <dbReference type="NCBI Taxonomy" id="144512"/>
    <lineage>
        <taxon>Eukaryota</taxon>
        <taxon>Metazoa</taxon>
        <taxon>Ecdysozoa</taxon>
        <taxon>Nematoda</taxon>
        <taxon>Enoplea</taxon>
        <taxon>Dorylaimia</taxon>
        <taxon>Trichinellida</taxon>
        <taxon>Trichinellidae</taxon>
        <taxon>Trichinella</taxon>
    </lineage>
</organism>
<name>A0A0V0TCB0_9BILA</name>
<evidence type="ECO:0000313" key="2">
    <source>
        <dbReference type="Proteomes" id="UP000055048"/>
    </source>
</evidence>
<accession>A0A0V0TCB0</accession>
<sequence>MHGLKWVDLQKDCIHKRRNCSMLYSVRSVHASSLRAVVVNEKKRACTDFNEINHQCKESLSSCLHNRNYLRGCGCILYGGAAVVKQVARL</sequence>
<comment type="caution">
    <text evidence="1">The sequence shown here is derived from an EMBL/GenBank/DDBJ whole genome shotgun (WGS) entry which is preliminary data.</text>
</comment>
<dbReference type="Proteomes" id="UP000055048">
    <property type="component" value="Unassembled WGS sequence"/>
</dbReference>
<evidence type="ECO:0000313" key="1">
    <source>
        <dbReference type="EMBL" id="KRX36634.1"/>
    </source>
</evidence>
<keyword evidence="2" id="KW-1185">Reference proteome</keyword>
<protein>
    <submittedName>
        <fullName evidence="1">Uncharacterized protein</fullName>
    </submittedName>
</protein>
<reference evidence="1 2" key="1">
    <citation type="submission" date="2015-01" db="EMBL/GenBank/DDBJ databases">
        <title>Evolution of Trichinella species and genotypes.</title>
        <authorList>
            <person name="Korhonen P.K."/>
            <person name="Edoardo P."/>
            <person name="Giuseppe L.R."/>
            <person name="Gasser R.B."/>
        </authorList>
    </citation>
    <scope>NUCLEOTIDE SEQUENCE [LARGE SCALE GENOMIC DNA]</scope>
    <source>
        <strain evidence="1">ISS417</strain>
    </source>
</reference>
<dbReference type="EMBL" id="JYDJ01000351">
    <property type="protein sequence ID" value="KRX36634.1"/>
    <property type="molecule type" value="Genomic_DNA"/>
</dbReference>